<gene>
    <name evidence="1" type="ORF">O181_028421</name>
</gene>
<evidence type="ECO:0000313" key="2">
    <source>
        <dbReference type="Proteomes" id="UP000765509"/>
    </source>
</evidence>
<accession>A0A9Q3CUH0</accession>
<organism evidence="1 2">
    <name type="scientific">Austropuccinia psidii MF-1</name>
    <dbReference type="NCBI Taxonomy" id="1389203"/>
    <lineage>
        <taxon>Eukaryota</taxon>
        <taxon>Fungi</taxon>
        <taxon>Dikarya</taxon>
        <taxon>Basidiomycota</taxon>
        <taxon>Pucciniomycotina</taxon>
        <taxon>Pucciniomycetes</taxon>
        <taxon>Pucciniales</taxon>
        <taxon>Sphaerophragmiaceae</taxon>
        <taxon>Austropuccinia</taxon>
    </lineage>
</organism>
<evidence type="ECO:0000313" key="1">
    <source>
        <dbReference type="EMBL" id="MBW0488706.1"/>
    </source>
</evidence>
<dbReference type="OrthoDB" id="2507171at2759"/>
<keyword evidence="2" id="KW-1185">Reference proteome</keyword>
<sequence length="104" mass="12137">MLRWQIAIKDYRGNMTIVRKDRNIQKASDGLSRWKLLNYIENPAYVPDEAFPHIPIEGISSTELNTTFFEELRNSYTQNTRCSILCQLLIAKDSKYNSLIHSLD</sequence>
<comment type="caution">
    <text evidence="1">The sequence shown here is derived from an EMBL/GenBank/DDBJ whole genome shotgun (WGS) entry which is preliminary data.</text>
</comment>
<reference evidence="1" key="1">
    <citation type="submission" date="2021-03" db="EMBL/GenBank/DDBJ databases">
        <title>Draft genome sequence of rust myrtle Austropuccinia psidii MF-1, a brazilian biotype.</title>
        <authorList>
            <person name="Quecine M.C."/>
            <person name="Pachon D.M.R."/>
            <person name="Bonatelli M.L."/>
            <person name="Correr F.H."/>
            <person name="Franceschini L.M."/>
            <person name="Leite T.F."/>
            <person name="Margarido G.R.A."/>
            <person name="Almeida C.A."/>
            <person name="Ferrarezi J.A."/>
            <person name="Labate C.A."/>
        </authorList>
    </citation>
    <scope>NUCLEOTIDE SEQUENCE</scope>
    <source>
        <strain evidence="1">MF-1</strain>
    </source>
</reference>
<proteinExistence type="predicted"/>
<protein>
    <submittedName>
        <fullName evidence="1">Uncharacterized protein</fullName>
    </submittedName>
</protein>
<dbReference type="AlphaFoldDB" id="A0A9Q3CUH0"/>
<dbReference type="EMBL" id="AVOT02009731">
    <property type="protein sequence ID" value="MBW0488706.1"/>
    <property type="molecule type" value="Genomic_DNA"/>
</dbReference>
<name>A0A9Q3CUH0_9BASI</name>
<dbReference type="Proteomes" id="UP000765509">
    <property type="component" value="Unassembled WGS sequence"/>
</dbReference>